<gene>
    <name evidence="1" type="ORF">A8950_0182</name>
</gene>
<keyword evidence="2" id="KW-1185">Reference proteome</keyword>
<comment type="caution">
    <text evidence="1">The sequence shown here is derived from an EMBL/GenBank/DDBJ whole genome shotgun (WGS) entry which is preliminary data.</text>
</comment>
<accession>A0A4R6WTL5</accession>
<sequence>MRDNTVPDSSQADAVAAARRYIACWNETDGDRRRALLAQFWQPGASYVDPLMQGTGIDEIDGLIAAVQGRFAGHSFTLKEGVDAHNDCLRFSWSLEQNGVARPSPAVEGTDFARLDEAGRFVSVTGFLDAVNL</sequence>
<evidence type="ECO:0000313" key="2">
    <source>
        <dbReference type="Proteomes" id="UP000295783"/>
    </source>
</evidence>
<dbReference type="InterPro" id="IPR032710">
    <property type="entry name" value="NTF2-like_dom_sf"/>
</dbReference>
<dbReference type="Gene3D" id="3.10.450.50">
    <property type="match status" value="1"/>
</dbReference>
<dbReference type="SUPFAM" id="SSF54427">
    <property type="entry name" value="NTF2-like"/>
    <property type="match status" value="1"/>
</dbReference>
<dbReference type="Proteomes" id="UP000295783">
    <property type="component" value="Unassembled WGS sequence"/>
</dbReference>
<proteinExistence type="predicted"/>
<organism evidence="1 2">
    <name type="scientific">Dongia mobilis</name>
    <dbReference type="NCBI Taxonomy" id="578943"/>
    <lineage>
        <taxon>Bacteria</taxon>
        <taxon>Pseudomonadati</taxon>
        <taxon>Pseudomonadota</taxon>
        <taxon>Alphaproteobacteria</taxon>
        <taxon>Rhodospirillales</taxon>
        <taxon>Dongiaceae</taxon>
        <taxon>Dongia</taxon>
    </lineage>
</organism>
<name>A0A4R6WTL5_9PROT</name>
<dbReference type="AlphaFoldDB" id="A0A4R6WTL5"/>
<dbReference type="RefSeq" id="WP_133611595.1">
    <property type="nucleotide sequence ID" value="NZ_SNYW01000001.1"/>
</dbReference>
<dbReference type="OrthoDB" id="9808719at2"/>
<protein>
    <submittedName>
        <fullName evidence="1">SnoaL-like protein</fullName>
    </submittedName>
</protein>
<dbReference type="EMBL" id="SNYW01000001">
    <property type="protein sequence ID" value="TDQ86490.1"/>
    <property type="molecule type" value="Genomic_DNA"/>
</dbReference>
<evidence type="ECO:0000313" key="1">
    <source>
        <dbReference type="EMBL" id="TDQ86490.1"/>
    </source>
</evidence>
<reference evidence="1 2" key="1">
    <citation type="submission" date="2019-03" db="EMBL/GenBank/DDBJ databases">
        <title>Genomic Encyclopedia of Type Strains, Phase III (KMG-III): the genomes of soil and plant-associated and newly described type strains.</title>
        <authorList>
            <person name="Whitman W."/>
        </authorList>
    </citation>
    <scope>NUCLEOTIDE SEQUENCE [LARGE SCALE GENOMIC DNA]</scope>
    <source>
        <strain evidence="1 2">CGMCC 1.7660</strain>
    </source>
</reference>